<dbReference type="Proteomes" id="UP000000561">
    <property type="component" value="Chromosome 20"/>
</dbReference>
<sequence>METRAVAEDEARQPLLSNQDDCHRPANQEQLNSHAQTDSATKDDPDDPDQWHWLERLIFKTRLRFYISVCVFFVFWTLIACLEQSPMMPWHDRRWPWNKHPDYNNDVGFWRALSRLEDQPFCLPDLELLQPSDISLDRDDLNAEARCASQVTFRLDNGTASVGAFSRLQLSSLFNWIGADFDSLAGSTVREQARRSRESVQLVMSIAGGEPFYTRNASTAATSKTERSFRSLQLWRALQRLSLSLQHHSGQAITVEALLVALQMDNSRVVSDPSRTDDASLEIPVVETTLFDTHKFVQSLAATYHGLTQSSNKTLLDQRVVRDYLGPKSFNTDGNTANTRSTFSTIQWNVRGRGDGALYAVGRRNFFNSMQRAGRSLHFHVLNEVYSDQELSILLDLHRGVVMTASAHLVPFKDDQPSSNNGTPQWGQSERSTNVWDWMRKSYANIQYELDSFKENRRWRAVGGTYRFDKHASRSSAESVYDWLEVDIELSETALWITRIEYAPAGNQSTSGSGSGSSLSVLKKYNAGGTADFFAGWTCADSIEKLADCYRPRMGDDDSACFCTQSKFGTRSSYRVGLWRLLASHNHTIYEIPRGAVRLDTYSYMDQAQGGCPALWNRFNVDPVPEIESLGYKIKLTEPVHFANGSVAHQAELEWLDSALTLTRIRSTEPRY</sequence>
<dbReference type="InParanoid" id="A0A0D1DP53"/>
<accession>A0A0D1DP53</accession>
<evidence type="ECO:0000313" key="4">
    <source>
        <dbReference type="Proteomes" id="UP000000561"/>
    </source>
</evidence>
<dbReference type="AlphaFoldDB" id="A0A0D1DP53"/>
<keyword evidence="2" id="KW-0812">Transmembrane</keyword>
<dbReference type="EMBL" id="CM003159">
    <property type="protein sequence ID" value="KIS66239.1"/>
    <property type="molecule type" value="Genomic_DNA"/>
</dbReference>
<evidence type="ECO:0000313" key="3">
    <source>
        <dbReference type="EMBL" id="KIS66239.1"/>
    </source>
</evidence>
<keyword evidence="4" id="KW-1185">Reference proteome</keyword>
<evidence type="ECO:0000256" key="1">
    <source>
        <dbReference type="SAM" id="MobiDB-lite"/>
    </source>
</evidence>
<dbReference type="KEGG" id="uma:UMAG_05974"/>
<keyword evidence="2" id="KW-1133">Transmembrane helix</keyword>
<feature type="compositionally biased region" description="Basic and acidic residues" evidence="1">
    <location>
        <begin position="1"/>
        <end position="12"/>
    </location>
</feature>
<dbReference type="OrthoDB" id="2545339at2759"/>
<dbReference type="GeneID" id="23565711"/>
<name>A0A0D1DP53_MYCMD</name>
<organism evidence="3 4">
    <name type="scientific">Mycosarcoma maydis</name>
    <name type="common">Corn smut fungus</name>
    <name type="synonym">Ustilago maydis</name>
    <dbReference type="NCBI Taxonomy" id="5270"/>
    <lineage>
        <taxon>Eukaryota</taxon>
        <taxon>Fungi</taxon>
        <taxon>Dikarya</taxon>
        <taxon>Basidiomycota</taxon>
        <taxon>Ustilaginomycotina</taxon>
        <taxon>Ustilaginomycetes</taxon>
        <taxon>Ustilaginales</taxon>
        <taxon>Ustilaginaceae</taxon>
        <taxon>Mycosarcoma</taxon>
    </lineage>
</organism>
<dbReference type="VEuPathDB" id="FungiDB:UMAG_05974"/>
<gene>
    <name evidence="3" type="ORF">UMAG_05974</name>
</gene>
<feature type="region of interest" description="Disordered" evidence="1">
    <location>
        <begin position="1"/>
        <end position="46"/>
    </location>
</feature>
<proteinExistence type="predicted"/>
<dbReference type="RefSeq" id="XP_011392297.1">
    <property type="nucleotide sequence ID" value="XM_011393995.1"/>
</dbReference>
<protein>
    <submittedName>
        <fullName evidence="3">Uncharacterized protein</fullName>
    </submittedName>
</protein>
<reference evidence="3 4" key="1">
    <citation type="journal article" date="2006" name="Nature">
        <title>Insights from the genome of the biotrophic fungal plant pathogen Ustilago maydis.</title>
        <authorList>
            <person name="Kamper J."/>
            <person name="Kahmann R."/>
            <person name="Bolker M."/>
            <person name="Ma L.J."/>
            <person name="Brefort T."/>
            <person name="Saville B.J."/>
            <person name="Banuett F."/>
            <person name="Kronstad J.W."/>
            <person name="Gold S.E."/>
            <person name="Muller O."/>
            <person name="Perlin M.H."/>
            <person name="Wosten H.A."/>
            <person name="de Vries R."/>
            <person name="Ruiz-Herrera J."/>
            <person name="Reynaga-Pena C.G."/>
            <person name="Snetselaar K."/>
            <person name="McCann M."/>
            <person name="Perez-Martin J."/>
            <person name="Feldbrugge M."/>
            <person name="Basse C.W."/>
            <person name="Steinberg G."/>
            <person name="Ibeas J.I."/>
            <person name="Holloman W."/>
            <person name="Guzman P."/>
            <person name="Farman M."/>
            <person name="Stajich J.E."/>
            <person name="Sentandreu R."/>
            <person name="Gonzalez-Prieto J.M."/>
            <person name="Kennell J.C."/>
            <person name="Molina L."/>
            <person name="Schirawski J."/>
            <person name="Mendoza-Mendoza A."/>
            <person name="Greilinger D."/>
            <person name="Munch K."/>
            <person name="Rossel N."/>
            <person name="Scherer M."/>
            <person name="Vranes M."/>
            <person name="Ladendorf O."/>
            <person name="Vincon V."/>
            <person name="Fuchs U."/>
            <person name="Sandrock B."/>
            <person name="Meng S."/>
            <person name="Ho E.C."/>
            <person name="Cahill M.J."/>
            <person name="Boyce K.J."/>
            <person name="Klose J."/>
            <person name="Klosterman S.J."/>
            <person name="Deelstra H.J."/>
            <person name="Ortiz-Castellanos L."/>
            <person name="Li W."/>
            <person name="Sanchez-Alonso P."/>
            <person name="Schreier P.H."/>
            <person name="Hauser-Hahn I."/>
            <person name="Vaupel M."/>
            <person name="Koopmann E."/>
            <person name="Friedrich G."/>
            <person name="Voss H."/>
            <person name="Schluter T."/>
            <person name="Margolis J."/>
            <person name="Platt D."/>
            <person name="Swimmer C."/>
            <person name="Gnirke A."/>
            <person name="Chen F."/>
            <person name="Vysotskaia V."/>
            <person name="Mannhaupt G."/>
            <person name="Guldener U."/>
            <person name="Munsterkotter M."/>
            <person name="Haase D."/>
            <person name="Oesterheld M."/>
            <person name="Mewes H.W."/>
            <person name="Mauceli E.W."/>
            <person name="DeCaprio D."/>
            <person name="Wade C.M."/>
            <person name="Butler J."/>
            <person name="Young S."/>
            <person name="Jaffe D.B."/>
            <person name="Calvo S."/>
            <person name="Nusbaum C."/>
            <person name="Galagan J."/>
            <person name="Birren B.W."/>
        </authorList>
    </citation>
    <scope>NUCLEOTIDE SEQUENCE [LARGE SCALE GENOMIC DNA]</scope>
    <source>
        <strain evidence="4">DSM 14603 / FGSC 9021 / UM521</strain>
    </source>
</reference>
<feature type="compositionally biased region" description="Polar residues" evidence="1">
    <location>
        <begin position="27"/>
        <end position="39"/>
    </location>
</feature>
<keyword evidence="2" id="KW-0472">Membrane</keyword>
<evidence type="ECO:0000256" key="2">
    <source>
        <dbReference type="SAM" id="Phobius"/>
    </source>
</evidence>
<feature type="transmembrane region" description="Helical" evidence="2">
    <location>
        <begin position="63"/>
        <end position="79"/>
    </location>
</feature>